<gene>
    <name evidence="2" type="ORF">NVS88_13675</name>
</gene>
<proteinExistence type="predicted"/>
<evidence type="ECO:0000313" key="2">
    <source>
        <dbReference type="EMBL" id="MDG3015605.1"/>
    </source>
</evidence>
<keyword evidence="2" id="KW-0328">Glycosyltransferase</keyword>
<dbReference type="InterPro" id="IPR050834">
    <property type="entry name" value="Glycosyltransf_2"/>
</dbReference>
<accession>A0A9X4RE75</accession>
<dbReference type="PANTHER" id="PTHR43685:SF3">
    <property type="entry name" value="SLR2126 PROTEIN"/>
    <property type="match status" value="1"/>
</dbReference>
<dbReference type="SUPFAM" id="SSF53448">
    <property type="entry name" value="Nucleotide-diphospho-sugar transferases"/>
    <property type="match status" value="1"/>
</dbReference>
<dbReference type="EC" id="2.4.-.-" evidence="2"/>
<evidence type="ECO:0000259" key="1">
    <source>
        <dbReference type="Pfam" id="PF00535"/>
    </source>
</evidence>
<name>A0A9X4RE75_9ACTN</name>
<dbReference type="AlphaFoldDB" id="A0A9X4RE75"/>
<dbReference type="GO" id="GO:0016757">
    <property type="term" value="F:glycosyltransferase activity"/>
    <property type="evidence" value="ECO:0007669"/>
    <property type="project" value="UniProtKB-KW"/>
</dbReference>
<comment type="caution">
    <text evidence="2">The sequence shown here is derived from an EMBL/GenBank/DDBJ whole genome shotgun (WGS) entry which is preliminary data.</text>
</comment>
<dbReference type="Pfam" id="PF00535">
    <property type="entry name" value="Glycos_transf_2"/>
    <property type="match status" value="1"/>
</dbReference>
<sequence>MSPRLVSVIIPAYNAIDLIDEQLQALADQDYSGDFEVIVSDNGSTDGLADHLRDHRLTERLRLRRVDSSGVQGRSHACNVGAAQSEGAFLAICDADDRAHPGWLTALTAAAQQFDAVGGPVETATLNTPLVASWRSFPQAEERFDDSNFLPYAIGCNFGIWREAFEKIGGYDESFTAGGEDLVISWRLQLAGFTLGHTPDAVMAYRLRPTLRATCKQMRSYGAAGPMLYQAFRDHGMPTTKKRNLALIFLSLLLLNPLTPRRLTPVPRGMWFAQTSFRLGRIRGSIRHRTFFL</sequence>
<evidence type="ECO:0000313" key="3">
    <source>
        <dbReference type="Proteomes" id="UP001152755"/>
    </source>
</evidence>
<reference evidence="2" key="1">
    <citation type="submission" date="2022-08" db="EMBL/GenBank/DDBJ databases">
        <title>Genome analysis of Corynebacteriales strain.</title>
        <authorList>
            <person name="Lee S.D."/>
        </authorList>
    </citation>
    <scope>NUCLEOTIDE SEQUENCE</scope>
    <source>
        <strain evidence="2">D3-21</strain>
    </source>
</reference>
<keyword evidence="2" id="KW-0808">Transferase</keyword>
<protein>
    <submittedName>
        <fullName evidence="2">Glycosyltransferase</fullName>
        <ecNumber evidence="2">2.4.-.-</ecNumber>
    </submittedName>
</protein>
<dbReference type="EMBL" id="JANRHA010000008">
    <property type="protein sequence ID" value="MDG3015605.1"/>
    <property type="molecule type" value="Genomic_DNA"/>
</dbReference>
<feature type="domain" description="Glycosyltransferase 2-like" evidence="1">
    <location>
        <begin position="7"/>
        <end position="169"/>
    </location>
</feature>
<dbReference type="RefSeq" id="WP_332520125.1">
    <property type="nucleotide sequence ID" value="NZ_JANRHA010000008.1"/>
</dbReference>
<organism evidence="2 3">
    <name type="scientific">Speluncibacter jeojiensis</name>
    <dbReference type="NCBI Taxonomy" id="2710754"/>
    <lineage>
        <taxon>Bacteria</taxon>
        <taxon>Bacillati</taxon>
        <taxon>Actinomycetota</taxon>
        <taxon>Actinomycetes</taxon>
        <taxon>Mycobacteriales</taxon>
        <taxon>Speluncibacteraceae</taxon>
        <taxon>Speluncibacter</taxon>
    </lineage>
</organism>
<dbReference type="InterPro" id="IPR029044">
    <property type="entry name" value="Nucleotide-diphossugar_trans"/>
</dbReference>
<dbReference type="PANTHER" id="PTHR43685">
    <property type="entry name" value="GLYCOSYLTRANSFERASE"/>
    <property type="match status" value="1"/>
</dbReference>
<dbReference type="InterPro" id="IPR001173">
    <property type="entry name" value="Glyco_trans_2-like"/>
</dbReference>
<dbReference type="Proteomes" id="UP001152755">
    <property type="component" value="Unassembled WGS sequence"/>
</dbReference>
<dbReference type="Gene3D" id="3.90.550.10">
    <property type="entry name" value="Spore Coat Polysaccharide Biosynthesis Protein SpsA, Chain A"/>
    <property type="match status" value="1"/>
</dbReference>
<keyword evidence="3" id="KW-1185">Reference proteome</keyword>